<feature type="compositionally biased region" description="Acidic residues" evidence="1">
    <location>
        <begin position="515"/>
        <end position="524"/>
    </location>
</feature>
<feature type="region of interest" description="Disordered" evidence="1">
    <location>
        <begin position="1"/>
        <end position="303"/>
    </location>
</feature>
<feature type="compositionally biased region" description="Polar residues" evidence="1">
    <location>
        <begin position="37"/>
        <end position="54"/>
    </location>
</feature>
<feature type="compositionally biased region" description="Acidic residues" evidence="1">
    <location>
        <begin position="164"/>
        <end position="182"/>
    </location>
</feature>
<reference evidence="2" key="2">
    <citation type="submission" date="2021-01" db="EMBL/GenBank/DDBJ databases">
        <authorList>
            <person name="Schikora-Tamarit M.A."/>
        </authorList>
    </citation>
    <scope>NUCLEOTIDE SEQUENCE</scope>
    <source>
        <strain evidence="2">CBS2887</strain>
    </source>
</reference>
<feature type="region of interest" description="Disordered" evidence="1">
    <location>
        <begin position="620"/>
        <end position="661"/>
    </location>
</feature>
<dbReference type="Pfam" id="PF10380">
    <property type="entry name" value="CRF1"/>
    <property type="match status" value="1"/>
</dbReference>
<protein>
    <submittedName>
        <fullName evidence="2">Uncharacterized protein</fullName>
    </submittedName>
</protein>
<gene>
    <name evidence="2" type="ORF">WICPIJ_000354</name>
</gene>
<feature type="region of interest" description="Disordered" evidence="1">
    <location>
        <begin position="316"/>
        <end position="341"/>
    </location>
</feature>
<evidence type="ECO:0000313" key="3">
    <source>
        <dbReference type="Proteomes" id="UP000774326"/>
    </source>
</evidence>
<feature type="compositionally biased region" description="Gly residues" evidence="1">
    <location>
        <begin position="732"/>
        <end position="742"/>
    </location>
</feature>
<feature type="compositionally biased region" description="Polar residues" evidence="1">
    <location>
        <begin position="287"/>
        <end position="298"/>
    </location>
</feature>
<feature type="region of interest" description="Disordered" evidence="1">
    <location>
        <begin position="725"/>
        <end position="758"/>
    </location>
</feature>
<feature type="compositionally biased region" description="Acidic residues" evidence="1">
    <location>
        <begin position="197"/>
        <end position="220"/>
    </location>
</feature>
<name>A0A9P8QDV3_WICPI</name>
<feature type="compositionally biased region" description="Basic and acidic residues" evidence="1">
    <location>
        <begin position="494"/>
        <end position="503"/>
    </location>
</feature>
<comment type="caution">
    <text evidence="2">The sequence shown here is derived from an EMBL/GenBank/DDBJ whole genome shotgun (WGS) entry which is preliminary data.</text>
</comment>
<feature type="compositionally biased region" description="Acidic residues" evidence="1">
    <location>
        <begin position="554"/>
        <end position="563"/>
    </location>
</feature>
<feature type="compositionally biased region" description="Low complexity" evidence="1">
    <location>
        <begin position="483"/>
        <end position="492"/>
    </location>
</feature>
<organism evidence="2 3">
    <name type="scientific">Wickerhamomyces pijperi</name>
    <name type="common">Yeast</name>
    <name type="synonym">Pichia pijperi</name>
    <dbReference type="NCBI Taxonomy" id="599730"/>
    <lineage>
        <taxon>Eukaryota</taxon>
        <taxon>Fungi</taxon>
        <taxon>Dikarya</taxon>
        <taxon>Ascomycota</taxon>
        <taxon>Saccharomycotina</taxon>
        <taxon>Saccharomycetes</taxon>
        <taxon>Phaffomycetales</taxon>
        <taxon>Wickerhamomycetaceae</taxon>
        <taxon>Wickerhamomyces</taxon>
    </lineage>
</organism>
<evidence type="ECO:0000313" key="2">
    <source>
        <dbReference type="EMBL" id="KAH3688663.1"/>
    </source>
</evidence>
<proteinExistence type="predicted"/>
<feature type="compositionally biased region" description="Low complexity" evidence="1">
    <location>
        <begin position="1"/>
        <end position="26"/>
    </location>
</feature>
<feature type="compositionally biased region" description="Acidic residues" evidence="1">
    <location>
        <begin position="135"/>
        <end position="145"/>
    </location>
</feature>
<dbReference type="AlphaFoldDB" id="A0A9P8QDV3"/>
<feature type="region of interest" description="Disordered" evidence="1">
    <location>
        <begin position="452"/>
        <end position="605"/>
    </location>
</feature>
<dbReference type="OrthoDB" id="3980890at2759"/>
<dbReference type="Proteomes" id="UP000774326">
    <property type="component" value="Unassembled WGS sequence"/>
</dbReference>
<keyword evidence="3" id="KW-1185">Reference proteome</keyword>
<evidence type="ECO:0000256" key="1">
    <source>
        <dbReference type="SAM" id="MobiDB-lite"/>
    </source>
</evidence>
<dbReference type="EMBL" id="JAEUBG010000218">
    <property type="protein sequence ID" value="KAH3688663.1"/>
    <property type="molecule type" value="Genomic_DNA"/>
</dbReference>
<dbReference type="PANTHER" id="PTHR28057:SF1">
    <property type="entry name" value="PROTEIN IFH1-RELATED"/>
    <property type="match status" value="1"/>
</dbReference>
<sequence length="846" mass="92865">MAISPKKPYTSTTTTNINSTTATTPITPSPSVPSSSRGYGQKTTQPITSSTMASKSARKTVKKKPAGKSITKIPKPAGKSKKSSNAKPKPAGKSLKAPGKTILPSLKSNTINNAKMKKQRRFSLIESDSSLSDINNDDSDSEDDTALAGLRRYNQRGQFQAIESDSEEASEGSEDDSDSENEELWRNHAAQVVNTSSEDDDDDDSEEEEEGSSSSDDEGVDFVKLSNERKAKLQQQQHFRSASPFGKKAPVKSVGKKNASTKNKLDDSDSDSELSAVDDTPLIISPQKPTRQATTAGSNDHLPATDLQFTFDFNDNDNEMHIGSSPFTKTAAANQEEEEDLGEELVEMIPDFAMMDEVMPPRRQSIAPLSGFVNIEDSDSDSEINRDELLRTLEQESDGVLDLTGEEGDYDILKEEADNILQELGNGEDHFQFGSQNTHRDSTVDEMIQRHKDELNPEEILQFISSEDEYDDDEDDEDDFDQDQFQVPFFDDTAFLHDDEHKYRTNTTTTPIDEKENDSDDDSYLWDYFFSSGDERTKHHEEDPHTMEDIGHAEDDEETDEDTSLPPPSSRKNVPSSTTKAQELLSSSSVTARPPALGTWSTDSKPFGIIDGLSTRSLLPSSSAASRKNSDFKPSSLYLPHDQSVSPTGGAGADDDDDSQQMNIDDLLNISEFDDNSDDDIDSKTLWDEHNSRDRKVPLSAFRNKGLTVPSEHSNMMNLNAARRYSTTSSNGTGGGASGSGTGRRLSGLLTGSSTSGGNIIMKAKKKKLHSKSSQTELLKRSNNIKSSVSGSRQNSIIRKRNSIIEADNEGLVLTKSGLFHEDTLLNVEELLSGLGNEAELSILFQ</sequence>
<dbReference type="PANTHER" id="PTHR28057">
    <property type="entry name" value="PROTEIN IFH1-RELATED"/>
    <property type="match status" value="1"/>
</dbReference>
<feature type="compositionally biased region" description="Basic and acidic residues" evidence="1">
    <location>
        <begin position="533"/>
        <end position="553"/>
    </location>
</feature>
<dbReference type="GO" id="GO:0060962">
    <property type="term" value="P:regulation of ribosomal protein gene transcription by RNA polymerase II"/>
    <property type="evidence" value="ECO:0007669"/>
    <property type="project" value="InterPro"/>
</dbReference>
<accession>A0A9P8QDV3</accession>
<dbReference type="InterPro" id="IPR018837">
    <property type="entry name" value="TF_CRF1/IFH1"/>
</dbReference>
<feature type="compositionally biased region" description="Polar residues" evidence="1">
    <location>
        <begin position="570"/>
        <end position="591"/>
    </location>
</feature>
<feature type="compositionally biased region" description="Low complexity" evidence="1">
    <location>
        <begin position="85"/>
        <end position="94"/>
    </location>
</feature>
<dbReference type="GO" id="GO:0003712">
    <property type="term" value="F:transcription coregulator activity"/>
    <property type="evidence" value="ECO:0007669"/>
    <property type="project" value="InterPro"/>
</dbReference>
<feature type="compositionally biased region" description="Low complexity" evidence="1">
    <location>
        <begin position="124"/>
        <end position="134"/>
    </location>
</feature>
<feature type="compositionally biased region" description="Acidic residues" evidence="1">
    <location>
        <begin position="466"/>
        <end position="482"/>
    </location>
</feature>
<feature type="compositionally biased region" description="Basic residues" evidence="1">
    <location>
        <begin position="56"/>
        <end position="66"/>
    </location>
</feature>
<feature type="compositionally biased region" description="Low complexity" evidence="1">
    <location>
        <begin position="743"/>
        <end position="758"/>
    </location>
</feature>
<reference evidence="2" key="1">
    <citation type="journal article" date="2021" name="Open Biol.">
        <title>Shared evolutionary footprints suggest mitochondrial oxidative damage underlies multiple complex I losses in fungi.</title>
        <authorList>
            <person name="Schikora-Tamarit M.A."/>
            <person name="Marcet-Houben M."/>
            <person name="Nosek J."/>
            <person name="Gabaldon T."/>
        </authorList>
    </citation>
    <scope>NUCLEOTIDE SEQUENCE</scope>
    <source>
        <strain evidence="2">CBS2887</strain>
    </source>
</reference>